<keyword evidence="2" id="KW-1185">Reference proteome</keyword>
<dbReference type="WBParaSite" id="PTRK_0000514800.1">
    <property type="protein sequence ID" value="PTRK_0000514800.1"/>
    <property type="gene ID" value="PTRK_0000514800"/>
</dbReference>
<organism evidence="2 3">
    <name type="scientific">Parastrongyloides trichosuri</name>
    <name type="common">Possum-specific nematode worm</name>
    <dbReference type="NCBI Taxonomy" id="131310"/>
    <lineage>
        <taxon>Eukaryota</taxon>
        <taxon>Metazoa</taxon>
        <taxon>Ecdysozoa</taxon>
        <taxon>Nematoda</taxon>
        <taxon>Chromadorea</taxon>
        <taxon>Rhabditida</taxon>
        <taxon>Tylenchina</taxon>
        <taxon>Panagrolaimomorpha</taxon>
        <taxon>Strongyloidoidea</taxon>
        <taxon>Strongyloididae</taxon>
        <taxon>Parastrongyloides</taxon>
    </lineage>
</organism>
<evidence type="ECO:0000313" key="2">
    <source>
        <dbReference type="Proteomes" id="UP000038045"/>
    </source>
</evidence>
<name>A0A0N4ZC94_PARTI</name>
<feature type="region of interest" description="Disordered" evidence="1">
    <location>
        <begin position="1"/>
        <end position="21"/>
    </location>
</feature>
<reference evidence="3" key="1">
    <citation type="submission" date="2017-02" db="UniProtKB">
        <authorList>
            <consortium name="WormBaseParasite"/>
        </authorList>
    </citation>
    <scope>IDENTIFICATION</scope>
</reference>
<evidence type="ECO:0000256" key="1">
    <source>
        <dbReference type="SAM" id="MobiDB-lite"/>
    </source>
</evidence>
<dbReference type="AlphaFoldDB" id="A0A0N4ZC94"/>
<dbReference type="Proteomes" id="UP000038045">
    <property type="component" value="Unplaced"/>
</dbReference>
<evidence type="ECO:0000313" key="3">
    <source>
        <dbReference type="WBParaSite" id="PTRK_0000514800.1"/>
    </source>
</evidence>
<sequence>MSFCIKSQHLISGSSDKGTRRGKTQFELEFDLPNEAPVAHSIKSQQNEILPQFPTLRSNTVGKPQFDPESALKELNDYEDSTQFKMNEKRIPTRGSNFRVSDLGNIDSELSKLRG</sequence>
<protein>
    <submittedName>
        <fullName evidence="3">Uncharacterized protein</fullName>
    </submittedName>
</protein>
<accession>A0A0N4ZC94</accession>
<proteinExistence type="predicted"/>